<dbReference type="InterPro" id="IPR058240">
    <property type="entry name" value="rSAM_sf"/>
</dbReference>
<name>A0A8J7CFU6_9BACT</name>
<comment type="cofactor">
    <cofactor evidence="1">
        <name>[4Fe-4S] cluster</name>
        <dbReference type="ChEBI" id="CHEBI:49883"/>
    </cofactor>
</comment>
<dbReference type="Proteomes" id="UP000598633">
    <property type="component" value="Unassembled WGS sequence"/>
</dbReference>
<dbReference type="Pfam" id="PF04055">
    <property type="entry name" value="Radical_SAM"/>
    <property type="match status" value="1"/>
</dbReference>
<organism evidence="7 8">
    <name type="scientific">Candidatus Sulfomarinibacter kjeldsenii</name>
    <dbReference type="NCBI Taxonomy" id="2885994"/>
    <lineage>
        <taxon>Bacteria</taxon>
        <taxon>Pseudomonadati</taxon>
        <taxon>Acidobacteriota</taxon>
        <taxon>Thermoanaerobaculia</taxon>
        <taxon>Thermoanaerobaculales</taxon>
        <taxon>Candidatus Sulfomarinibacteraceae</taxon>
        <taxon>Candidatus Sulfomarinibacter</taxon>
    </lineage>
</organism>
<gene>
    <name evidence="7" type="ORF">IFJ97_01125</name>
</gene>
<evidence type="ECO:0000259" key="6">
    <source>
        <dbReference type="PROSITE" id="PS51918"/>
    </source>
</evidence>
<keyword evidence="3" id="KW-0479">Metal-binding</keyword>
<dbReference type="InterPro" id="IPR006638">
    <property type="entry name" value="Elp3/MiaA/NifB-like_rSAM"/>
</dbReference>
<dbReference type="EMBL" id="JACXWA010000014">
    <property type="protein sequence ID" value="MBD3869944.1"/>
    <property type="molecule type" value="Genomic_DNA"/>
</dbReference>
<evidence type="ECO:0000313" key="7">
    <source>
        <dbReference type="EMBL" id="MBD3869944.1"/>
    </source>
</evidence>
<keyword evidence="5" id="KW-0411">Iron-sulfur</keyword>
<protein>
    <submittedName>
        <fullName evidence="7">Radical SAM protein</fullName>
    </submittedName>
</protein>
<dbReference type="SMART" id="SM00729">
    <property type="entry name" value="Elp3"/>
    <property type="match status" value="1"/>
</dbReference>
<sequence length="365" mass="41526">MTADSRLRGNWSASPYLHLIESGIYNPHTGRTLPVDDPRYTMLRRLVEERSALTDLDGDQRGLADDGWLVAAGEDLSRSYRLRYVSLETHTVCTQACSFCPVSIAPRKPEYMQTELFERLVAEISTHRDTLEGVTLNNYNEPTADRRFVDQVRTLLDHELPVAVLSNGSTFSPDKVDALVAMGPITYLSVNISGLDRERYAAERQRDHLQMVLEHLDYMKDRPIAETMDLVVLGHQDEQHRADTAALAERFAGSRFNVRDFEIMDRAGYLAFGLKPDRPHNLLRGCDNLGSRPIEHVHINPEGRCILCCEDYDEYHVIGDLTRQSLHEVMTGDEIARLRRMVYGLEEAPEDFICRKCVFALCGAR</sequence>
<dbReference type="Gene3D" id="3.20.20.70">
    <property type="entry name" value="Aldolase class I"/>
    <property type="match status" value="1"/>
</dbReference>
<dbReference type="InterPro" id="IPR007197">
    <property type="entry name" value="rSAM"/>
</dbReference>
<evidence type="ECO:0000256" key="1">
    <source>
        <dbReference type="ARBA" id="ARBA00001966"/>
    </source>
</evidence>
<dbReference type="GO" id="GO:0046872">
    <property type="term" value="F:metal ion binding"/>
    <property type="evidence" value="ECO:0007669"/>
    <property type="project" value="UniProtKB-KW"/>
</dbReference>
<evidence type="ECO:0000256" key="4">
    <source>
        <dbReference type="ARBA" id="ARBA00023004"/>
    </source>
</evidence>
<dbReference type="InterPro" id="IPR023885">
    <property type="entry name" value="4Fe4S-binding_SPASM_dom"/>
</dbReference>
<dbReference type="CDD" id="cd01335">
    <property type="entry name" value="Radical_SAM"/>
    <property type="match status" value="1"/>
</dbReference>
<proteinExistence type="predicted"/>
<dbReference type="AlphaFoldDB" id="A0A8J7CFU6"/>
<dbReference type="InterPro" id="IPR013785">
    <property type="entry name" value="Aldolase_TIM"/>
</dbReference>
<accession>A0A8J7CFU6</accession>
<evidence type="ECO:0000256" key="5">
    <source>
        <dbReference type="ARBA" id="ARBA00023014"/>
    </source>
</evidence>
<evidence type="ECO:0000313" key="8">
    <source>
        <dbReference type="Proteomes" id="UP000598633"/>
    </source>
</evidence>
<dbReference type="GO" id="GO:0003824">
    <property type="term" value="F:catalytic activity"/>
    <property type="evidence" value="ECO:0007669"/>
    <property type="project" value="InterPro"/>
</dbReference>
<dbReference type="CDD" id="cd21109">
    <property type="entry name" value="SPASM"/>
    <property type="match status" value="1"/>
</dbReference>
<dbReference type="SFLD" id="SFLDS00029">
    <property type="entry name" value="Radical_SAM"/>
    <property type="match status" value="1"/>
</dbReference>
<dbReference type="PANTHER" id="PTHR11228">
    <property type="entry name" value="RADICAL SAM DOMAIN PROTEIN"/>
    <property type="match status" value="1"/>
</dbReference>
<dbReference type="SUPFAM" id="SSF102114">
    <property type="entry name" value="Radical SAM enzymes"/>
    <property type="match status" value="1"/>
</dbReference>
<evidence type="ECO:0000256" key="2">
    <source>
        <dbReference type="ARBA" id="ARBA00022691"/>
    </source>
</evidence>
<reference evidence="7 8" key="1">
    <citation type="submission" date="2020-08" db="EMBL/GenBank/DDBJ databases">
        <title>Acidobacteriota in marine sediments use diverse sulfur dissimilation pathways.</title>
        <authorList>
            <person name="Wasmund K."/>
        </authorList>
    </citation>
    <scope>NUCLEOTIDE SEQUENCE [LARGE SCALE GENOMIC DNA]</scope>
    <source>
        <strain evidence="7">MAG AM3-A</strain>
    </source>
</reference>
<feature type="domain" description="Radical SAM core" evidence="6">
    <location>
        <begin position="79"/>
        <end position="292"/>
    </location>
</feature>
<keyword evidence="4" id="KW-0408">Iron</keyword>
<dbReference type="Pfam" id="PF13186">
    <property type="entry name" value="SPASM"/>
    <property type="match status" value="1"/>
</dbReference>
<evidence type="ECO:0000256" key="3">
    <source>
        <dbReference type="ARBA" id="ARBA00022723"/>
    </source>
</evidence>
<keyword evidence="2" id="KW-0949">S-adenosyl-L-methionine</keyword>
<dbReference type="PANTHER" id="PTHR11228:SF7">
    <property type="entry name" value="PQQA PEPTIDE CYCLASE"/>
    <property type="match status" value="1"/>
</dbReference>
<dbReference type="GO" id="GO:0051536">
    <property type="term" value="F:iron-sulfur cluster binding"/>
    <property type="evidence" value="ECO:0007669"/>
    <property type="project" value="UniProtKB-KW"/>
</dbReference>
<dbReference type="InterPro" id="IPR050377">
    <property type="entry name" value="Radical_SAM_PqqE_MftC-like"/>
</dbReference>
<comment type="caution">
    <text evidence="7">The sequence shown here is derived from an EMBL/GenBank/DDBJ whole genome shotgun (WGS) entry which is preliminary data.</text>
</comment>
<dbReference type="PROSITE" id="PS51918">
    <property type="entry name" value="RADICAL_SAM"/>
    <property type="match status" value="1"/>
</dbReference>